<dbReference type="Pfam" id="PF13863">
    <property type="entry name" value="DUF4200"/>
    <property type="match status" value="1"/>
</dbReference>
<feature type="coiled-coil region" evidence="2">
    <location>
        <begin position="160"/>
        <end position="240"/>
    </location>
</feature>
<gene>
    <name evidence="5" type="primary">CCDC42</name>
    <name evidence="5" type="ORF">FOL47_007905</name>
</gene>
<feature type="region of interest" description="Disordered" evidence="3">
    <location>
        <begin position="270"/>
        <end position="304"/>
    </location>
</feature>
<dbReference type="Proteomes" id="UP000591131">
    <property type="component" value="Unassembled WGS sequence"/>
</dbReference>
<dbReference type="GO" id="GO:0005856">
    <property type="term" value="C:cytoskeleton"/>
    <property type="evidence" value="ECO:0007669"/>
    <property type="project" value="UniProtKB-ARBA"/>
</dbReference>
<organism evidence="5 6">
    <name type="scientific">Perkinsus chesapeaki</name>
    <name type="common">Clam parasite</name>
    <name type="synonym">Perkinsus andrewsi</name>
    <dbReference type="NCBI Taxonomy" id="330153"/>
    <lineage>
        <taxon>Eukaryota</taxon>
        <taxon>Sar</taxon>
        <taxon>Alveolata</taxon>
        <taxon>Perkinsozoa</taxon>
        <taxon>Perkinsea</taxon>
        <taxon>Perkinsida</taxon>
        <taxon>Perkinsidae</taxon>
        <taxon>Perkinsus</taxon>
    </lineage>
</organism>
<proteinExistence type="predicted"/>
<evidence type="ECO:0000313" key="6">
    <source>
        <dbReference type="Proteomes" id="UP000591131"/>
    </source>
</evidence>
<dbReference type="InterPro" id="IPR025252">
    <property type="entry name" value="DUF4200"/>
</dbReference>
<dbReference type="AlphaFoldDB" id="A0A7J6LH61"/>
<evidence type="ECO:0000313" key="5">
    <source>
        <dbReference type="EMBL" id="KAF4658605.1"/>
    </source>
</evidence>
<keyword evidence="1 2" id="KW-0175">Coiled coil</keyword>
<dbReference type="PANTHER" id="PTHR21683:SF2">
    <property type="entry name" value="COILED-COIL DOMAIN-CONTAINING PROTEIN 42 LIKE-2-LIKE"/>
    <property type="match status" value="1"/>
</dbReference>
<evidence type="ECO:0000256" key="3">
    <source>
        <dbReference type="SAM" id="MobiDB-lite"/>
    </source>
</evidence>
<sequence length="394" mass="44889">MQDIAWQNEFDKDNDDQVIGEVAAGSSQPSAVTQLLEKRREMYEVDDALEAQKSKYAAEEETFRNKEDQLRAKDLQLQHQLIKFNKFLQDNEGKRRRAEVRAGEESAQIREKENEIDEIERQLRESHRLHRELQLEVNKNGCYEAFLELVRDTSDEYNDIQDILTRYHSLEEANEDLREAQSVLDVQAEDVRGKLQSYNKQKAMEILGATNRAASLQSQLEDAEKLAVKLDEQVNEVSQQDAGLRLDFGQIVASVENLFNRCVSQRPQIQHGSSMLDDDDEDLDASTGGGGSPLKKGGRSSSQKERIEAEILGYRKKTDKALKQLSSKPVKSKKLSKFLNLVICAYISDLRDIADQVKKEKKAMKKQHRPATFDRTTPSVAEIINTFAPPEAFS</sequence>
<feature type="coiled-coil region" evidence="2">
    <location>
        <begin position="95"/>
        <end position="136"/>
    </location>
</feature>
<name>A0A7J6LH61_PERCH</name>
<dbReference type="OrthoDB" id="10264298at2759"/>
<keyword evidence="6" id="KW-1185">Reference proteome</keyword>
<feature type="domain" description="DUF4200" evidence="4">
    <location>
        <begin position="35"/>
        <end position="150"/>
    </location>
</feature>
<accession>A0A7J6LH61</accession>
<evidence type="ECO:0000256" key="1">
    <source>
        <dbReference type="ARBA" id="ARBA00023054"/>
    </source>
</evidence>
<comment type="caution">
    <text evidence="5">The sequence shown here is derived from an EMBL/GenBank/DDBJ whole genome shotgun (WGS) entry which is preliminary data.</text>
</comment>
<protein>
    <submittedName>
        <fullName evidence="5">Coiled-coil domain containing 42</fullName>
    </submittedName>
</protein>
<reference evidence="5 6" key="1">
    <citation type="submission" date="2020-04" db="EMBL/GenBank/DDBJ databases">
        <title>Perkinsus chesapeaki whole genome sequence.</title>
        <authorList>
            <person name="Bogema D.R."/>
        </authorList>
    </citation>
    <scope>NUCLEOTIDE SEQUENCE [LARGE SCALE GENOMIC DNA]</scope>
    <source>
        <strain evidence="5">ATCC PRA-425</strain>
    </source>
</reference>
<dbReference type="EMBL" id="JAAPAO010000487">
    <property type="protein sequence ID" value="KAF4658605.1"/>
    <property type="molecule type" value="Genomic_DNA"/>
</dbReference>
<evidence type="ECO:0000256" key="2">
    <source>
        <dbReference type="SAM" id="Coils"/>
    </source>
</evidence>
<evidence type="ECO:0000259" key="4">
    <source>
        <dbReference type="Pfam" id="PF13863"/>
    </source>
</evidence>
<dbReference type="PANTHER" id="PTHR21683">
    <property type="entry name" value="COILED-COIL DOMAIN-CONTAINING PROTEIN 42 LIKE-2-LIKE-RELATED"/>
    <property type="match status" value="1"/>
</dbReference>
<dbReference type="InterPro" id="IPR051147">
    <property type="entry name" value="CFAP_domain-containing"/>
</dbReference>